<dbReference type="Pfam" id="PF04598">
    <property type="entry name" value="Gasdermin"/>
    <property type="match status" value="1"/>
</dbReference>
<evidence type="ECO:0000313" key="15">
    <source>
        <dbReference type="Proteomes" id="UP000472267"/>
    </source>
</evidence>
<keyword evidence="7" id="KW-1210">Necrosis</keyword>
<reference evidence="14" key="2">
    <citation type="submission" date="2025-08" db="UniProtKB">
        <authorList>
            <consortium name="Ensembl"/>
        </authorList>
    </citation>
    <scope>IDENTIFICATION</scope>
</reference>
<evidence type="ECO:0000256" key="5">
    <source>
        <dbReference type="ARBA" id="ARBA00022475"/>
    </source>
</evidence>
<reference evidence="14" key="1">
    <citation type="submission" date="2019-06" db="EMBL/GenBank/DDBJ databases">
        <authorList>
            <consortium name="Wellcome Sanger Institute Data Sharing"/>
        </authorList>
    </citation>
    <scope>NUCLEOTIDE SEQUENCE [LARGE SCALE GENOMIC DNA]</scope>
</reference>
<evidence type="ECO:0000256" key="10">
    <source>
        <dbReference type="ARBA" id="ARBA00023139"/>
    </source>
</evidence>
<dbReference type="Proteomes" id="UP000472267">
    <property type="component" value="Chromosome 22"/>
</dbReference>
<proteinExistence type="inferred from homology"/>
<dbReference type="PANTHER" id="PTHR15207">
    <property type="entry name" value="NONSYNDROMIC HEARING IMPAIRMENT PROTEIN"/>
    <property type="match status" value="1"/>
</dbReference>
<organism evidence="14 15">
    <name type="scientific">Salarias fasciatus</name>
    <name type="common">Jewelled blenny</name>
    <name type="synonym">Blennius fasciatus</name>
    <dbReference type="NCBI Taxonomy" id="181472"/>
    <lineage>
        <taxon>Eukaryota</taxon>
        <taxon>Metazoa</taxon>
        <taxon>Chordata</taxon>
        <taxon>Craniata</taxon>
        <taxon>Vertebrata</taxon>
        <taxon>Euteleostomi</taxon>
        <taxon>Actinopterygii</taxon>
        <taxon>Neopterygii</taxon>
        <taxon>Teleostei</taxon>
        <taxon>Neoteleostei</taxon>
        <taxon>Acanthomorphata</taxon>
        <taxon>Ovalentaria</taxon>
        <taxon>Blenniimorphae</taxon>
        <taxon>Blenniiformes</taxon>
        <taxon>Blennioidei</taxon>
        <taxon>Blenniidae</taxon>
        <taxon>Salariinae</taxon>
        <taxon>Salarias</taxon>
    </lineage>
</organism>
<sequence length="469" mass="51832">MFPKATAKFVRQVDHEGSLIPVSRLNDSEKLDLMALVVKSKRWFFQKPNYQPTDFTLGDLLLGDEVLKPEVSEKPFVTFKGTFRNRLSGSFDAEVSSVNLALEGRGTYKRHTNFGQLKKEELSVKKLWNDSRDRLVDMQHVLVQQIKKRAEVLALVKERILTTTSCPIEQQTTEQCKLMGKLGLPGSPFKGCLKQSNSVEVDSDLSMEIPAGTVIAYSILELEIRKDGRCTICLQPSVKGGFEADSMSTSDLDLYDVDSCVQQPLSAHLNGAQELDLCPLAELPESTRCAFFGMLQEAMTDRPALTSLQFVLEELCNGETLTAKNGECSEDQEMLLAAILDQVGSDRHSGDGIPAPLSAAHQLVSAIEALPDETLNLLSRSSQEDLKAFDTLMCRLKESSKPVSVHSLPVLLRDSQRLQMAEQLFGSAKVTLRRDADCLWAEAERRAGVLPLVLYLSIHGLAVLCSGLK</sequence>
<evidence type="ECO:0000256" key="6">
    <source>
        <dbReference type="ARBA" id="ARBA00022490"/>
    </source>
</evidence>
<feature type="domain" description="Gasdermin pore forming" evidence="12">
    <location>
        <begin position="1"/>
        <end position="243"/>
    </location>
</feature>
<keyword evidence="5" id="KW-1003">Cell membrane</keyword>
<comment type="subcellular location">
    <subcellularLocation>
        <location evidence="2">Cell membrane</location>
        <topology evidence="2">Multi-pass membrane protein</topology>
    </subcellularLocation>
    <subcellularLocation>
        <location evidence="1">Cytoplasm</location>
    </subcellularLocation>
</comment>
<evidence type="ECO:0000256" key="2">
    <source>
        <dbReference type="ARBA" id="ARBA00004651"/>
    </source>
</evidence>
<keyword evidence="6" id="KW-0963">Cytoplasm</keyword>
<dbReference type="Pfam" id="PF17708">
    <property type="entry name" value="Gasdermin_C"/>
    <property type="match status" value="1"/>
</dbReference>
<dbReference type="InterPro" id="IPR040460">
    <property type="entry name" value="Gasdermin_pore"/>
</dbReference>
<keyword evidence="4" id="KW-1134">Transmembrane beta strand</keyword>
<evidence type="ECO:0000256" key="7">
    <source>
        <dbReference type="ARBA" id="ARBA00022590"/>
    </source>
</evidence>
<evidence type="ECO:0000256" key="1">
    <source>
        <dbReference type="ARBA" id="ARBA00004496"/>
    </source>
</evidence>
<dbReference type="AlphaFoldDB" id="A0A672G7G7"/>
<keyword evidence="10" id="KW-0564">Palmitate</keyword>
<reference evidence="14" key="3">
    <citation type="submission" date="2025-09" db="UniProtKB">
        <authorList>
            <consortium name="Ensembl"/>
        </authorList>
    </citation>
    <scope>IDENTIFICATION</scope>
</reference>
<protein>
    <submittedName>
        <fullName evidence="14">Gasdermin-E-like</fullName>
    </submittedName>
</protein>
<evidence type="ECO:0000256" key="9">
    <source>
        <dbReference type="ARBA" id="ARBA00023136"/>
    </source>
</evidence>
<keyword evidence="8" id="KW-0812">Transmembrane</keyword>
<dbReference type="PANTHER" id="PTHR15207:SF3">
    <property type="entry name" value="DEAFNESS, AUTOSOMAL DOMINANT 5-RELATED"/>
    <property type="match status" value="1"/>
</dbReference>
<accession>A0A672G7G7</accession>
<evidence type="ECO:0000313" key="14">
    <source>
        <dbReference type="Ensembl" id="ENSSFAP00005007084.1"/>
    </source>
</evidence>
<evidence type="ECO:0000256" key="4">
    <source>
        <dbReference type="ARBA" id="ARBA00022452"/>
    </source>
</evidence>
<keyword evidence="9" id="KW-0472">Membrane</keyword>
<keyword evidence="15" id="KW-1185">Reference proteome</keyword>
<dbReference type="Ensembl" id="ENSSFAT00005007458.1">
    <property type="protein sequence ID" value="ENSSFAP00005007084.1"/>
    <property type="gene ID" value="ENSSFAG00005004235.1"/>
</dbReference>
<evidence type="ECO:0000259" key="13">
    <source>
        <dbReference type="Pfam" id="PF17708"/>
    </source>
</evidence>
<evidence type="ECO:0000259" key="12">
    <source>
        <dbReference type="Pfam" id="PF04598"/>
    </source>
</evidence>
<dbReference type="GO" id="GO:0005886">
    <property type="term" value="C:plasma membrane"/>
    <property type="evidence" value="ECO:0007669"/>
    <property type="project" value="UniProtKB-SubCell"/>
</dbReference>
<dbReference type="InParanoid" id="A0A672G7G7"/>
<keyword evidence="11" id="KW-0449">Lipoprotein</keyword>
<evidence type="ECO:0000256" key="8">
    <source>
        <dbReference type="ARBA" id="ARBA00022692"/>
    </source>
</evidence>
<evidence type="ECO:0000256" key="11">
    <source>
        <dbReference type="ARBA" id="ARBA00023288"/>
    </source>
</evidence>
<dbReference type="InterPro" id="IPR041263">
    <property type="entry name" value="Gasdermin_PUB"/>
</dbReference>
<comment type="similarity">
    <text evidence="3">Belongs to the gasdermin family.</text>
</comment>
<dbReference type="OrthoDB" id="8815334at2759"/>
<gene>
    <name evidence="14" type="primary">LOC115380974</name>
</gene>
<dbReference type="GO" id="GO:0012501">
    <property type="term" value="P:programmed cell death"/>
    <property type="evidence" value="ECO:0007669"/>
    <property type="project" value="UniProtKB-KW"/>
</dbReference>
<dbReference type="GO" id="GO:0005737">
    <property type="term" value="C:cytoplasm"/>
    <property type="evidence" value="ECO:0007669"/>
    <property type="project" value="UniProtKB-SubCell"/>
</dbReference>
<feature type="domain" description="Gasdermin PUB" evidence="13">
    <location>
        <begin position="279"/>
        <end position="435"/>
    </location>
</feature>
<name>A0A672G7G7_SALFA</name>
<evidence type="ECO:0000256" key="3">
    <source>
        <dbReference type="ARBA" id="ARBA00009279"/>
    </source>
</evidence>
<dbReference type="InterPro" id="IPR042377">
    <property type="entry name" value="GSDME"/>
</dbReference>